<proteinExistence type="inferred from homology"/>
<dbReference type="AlphaFoldDB" id="A0AAV2IHT3"/>
<reference evidence="3 4" key="1">
    <citation type="submission" date="2024-04" db="EMBL/GenBank/DDBJ databases">
        <authorList>
            <consortium name="Genoscope - CEA"/>
            <person name="William W."/>
        </authorList>
    </citation>
    <scope>NUCLEOTIDE SEQUENCE [LARGE SCALE GENOMIC DNA]</scope>
</reference>
<dbReference type="Pfam" id="PF03932">
    <property type="entry name" value="CutC"/>
    <property type="match status" value="1"/>
</dbReference>
<dbReference type="PANTHER" id="PTHR12598">
    <property type="entry name" value="COPPER HOMEOSTASIS PROTEIN CUTC"/>
    <property type="match status" value="1"/>
</dbReference>
<protein>
    <recommendedName>
        <fullName evidence="2">Copper homeostasis protein cutC homolog</fullName>
    </recommendedName>
</protein>
<evidence type="ECO:0000313" key="4">
    <source>
        <dbReference type="Proteomes" id="UP001497497"/>
    </source>
</evidence>
<dbReference type="EMBL" id="CAXITT010000743">
    <property type="protein sequence ID" value="CAL1545860.1"/>
    <property type="molecule type" value="Genomic_DNA"/>
</dbReference>
<dbReference type="InterPro" id="IPR036822">
    <property type="entry name" value="CutC-like_dom_sf"/>
</dbReference>
<name>A0AAV2IHT3_LYMST</name>
<feature type="non-terminal residue" evidence="3">
    <location>
        <position position="162"/>
    </location>
</feature>
<dbReference type="Gene3D" id="3.20.20.380">
    <property type="entry name" value="Copper homeostasis (CutC) domain"/>
    <property type="match status" value="1"/>
</dbReference>
<dbReference type="SUPFAM" id="SSF110395">
    <property type="entry name" value="CutC-like"/>
    <property type="match status" value="1"/>
</dbReference>
<sequence>MEVCADSVQSAVNAEKGGACRVELCVNLMEGGTTPSIGLLQVIKQCVSIPIFVMIRPRGGDFCYSCDELQVMKEDIKALKLAGADGFVFGILTIDGEVNIAECQALLEAVRPLPATFHRAIDMTRNIFTSLDKIINMGFERVLSSGACNTALEGVHTLNKMV</sequence>
<organism evidence="3 4">
    <name type="scientific">Lymnaea stagnalis</name>
    <name type="common">Great pond snail</name>
    <name type="synonym">Helix stagnalis</name>
    <dbReference type="NCBI Taxonomy" id="6523"/>
    <lineage>
        <taxon>Eukaryota</taxon>
        <taxon>Metazoa</taxon>
        <taxon>Spiralia</taxon>
        <taxon>Lophotrochozoa</taxon>
        <taxon>Mollusca</taxon>
        <taxon>Gastropoda</taxon>
        <taxon>Heterobranchia</taxon>
        <taxon>Euthyneura</taxon>
        <taxon>Panpulmonata</taxon>
        <taxon>Hygrophila</taxon>
        <taxon>Lymnaeoidea</taxon>
        <taxon>Lymnaeidae</taxon>
        <taxon>Lymnaea</taxon>
    </lineage>
</organism>
<comment type="caution">
    <text evidence="3">The sequence shown here is derived from an EMBL/GenBank/DDBJ whole genome shotgun (WGS) entry which is preliminary data.</text>
</comment>
<dbReference type="Proteomes" id="UP001497497">
    <property type="component" value="Unassembled WGS sequence"/>
</dbReference>
<evidence type="ECO:0000256" key="1">
    <source>
        <dbReference type="ARBA" id="ARBA00007768"/>
    </source>
</evidence>
<dbReference type="GO" id="GO:0005507">
    <property type="term" value="F:copper ion binding"/>
    <property type="evidence" value="ECO:0007669"/>
    <property type="project" value="TreeGrafter"/>
</dbReference>
<dbReference type="PANTHER" id="PTHR12598:SF0">
    <property type="entry name" value="COPPER HOMEOSTASIS PROTEIN CUTC HOMOLOG"/>
    <property type="match status" value="1"/>
</dbReference>
<gene>
    <name evidence="3" type="ORF">GSLYS_00019237001</name>
</gene>
<dbReference type="InterPro" id="IPR005627">
    <property type="entry name" value="CutC-like"/>
</dbReference>
<evidence type="ECO:0000313" key="3">
    <source>
        <dbReference type="EMBL" id="CAL1545860.1"/>
    </source>
</evidence>
<comment type="similarity">
    <text evidence="1">Belongs to the CutC family.</text>
</comment>
<keyword evidence="4" id="KW-1185">Reference proteome</keyword>
<accession>A0AAV2IHT3</accession>
<evidence type="ECO:0000256" key="2">
    <source>
        <dbReference type="ARBA" id="ARBA00019014"/>
    </source>
</evidence>